<dbReference type="InterPro" id="IPR017930">
    <property type="entry name" value="Myb_dom"/>
</dbReference>
<evidence type="ECO:0000256" key="2">
    <source>
        <dbReference type="ARBA" id="ARBA00023125"/>
    </source>
</evidence>
<feature type="domain" description="Myb-like" evidence="5">
    <location>
        <begin position="144"/>
        <end position="205"/>
    </location>
</feature>
<dbReference type="FunFam" id="1.10.10.60:FF:000139">
    <property type="entry name" value="cyclin-D-binding Myb-like transcription factor 1 isoform X2"/>
    <property type="match status" value="1"/>
</dbReference>
<dbReference type="EMBL" id="JAXCGZ010013804">
    <property type="protein sequence ID" value="KAK7071934.1"/>
    <property type="molecule type" value="Genomic_DNA"/>
</dbReference>
<dbReference type="InterPro" id="IPR009057">
    <property type="entry name" value="Homeodomain-like_sf"/>
</dbReference>
<evidence type="ECO:0000313" key="8">
    <source>
        <dbReference type="Proteomes" id="UP001381693"/>
    </source>
</evidence>
<reference evidence="7 8" key="1">
    <citation type="submission" date="2023-11" db="EMBL/GenBank/DDBJ databases">
        <title>Halocaridina rubra genome assembly.</title>
        <authorList>
            <person name="Smith C."/>
        </authorList>
    </citation>
    <scope>NUCLEOTIDE SEQUENCE [LARGE SCALE GENOMIC DNA]</scope>
    <source>
        <strain evidence="7">EP-1</strain>
        <tissue evidence="7">Whole</tissue>
    </source>
</reference>
<keyword evidence="2" id="KW-0238">DNA-binding</keyword>
<organism evidence="7 8">
    <name type="scientific">Halocaridina rubra</name>
    <name type="common">Hawaiian red shrimp</name>
    <dbReference type="NCBI Taxonomy" id="373956"/>
    <lineage>
        <taxon>Eukaryota</taxon>
        <taxon>Metazoa</taxon>
        <taxon>Ecdysozoa</taxon>
        <taxon>Arthropoda</taxon>
        <taxon>Crustacea</taxon>
        <taxon>Multicrustacea</taxon>
        <taxon>Malacostraca</taxon>
        <taxon>Eumalacostraca</taxon>
        <taxon>Eucarida</taxon>
        <taxon>Decapoda</taxon>
        <taxon>Pleocyemata</taxon>
        <taxon>Caridea</taxon>
        <taxon>Atyoidea</taxon>
        <taxon>Atyidae</taxon>
        <taxon>Halocaridina</taxon>
    </lineage>
</organism>
<dbReference type="InterPro" id="IPR051651">
    <property type="entry name" value="DMTF1_DNA-bind_reg"/>
</dbReference>
<keyword evidence="3" id="KW-0539">Nucleus</keyword>
<dbReference type="Proteomes" id="UP001381693">
    <property type="component" value="Unassembled WGS sequence"/>
</dbReference>
<dbReference type="GO" id="GO:0000978">
    <property type="term" value="F:RNA polymerase II cis-regulatory region sequence-specific DNA binding"/>
    <property type="evidence" value="ECO:0007669"/>
    <property type="project" value="TreeGrafter"/>
</dbReference>
<dbReference type="PROSITE" id="PS51294">
    <property type="entry name" value="HTH_MYB"/>
    <property type="match status" value="2"/>
</dbReference>
<dbReference type="InterPro" id="IPR046775">
    <property type="entry name" value="DMTF1_N"/>
</dbReference>
<dbReference type="Gene3D" id="1.10.10.60">
    <property type="entry name" value="Homeodomain-like"/>
    <property type="match status" value="2"/>
</dbReference>
<dbReference type="GO" id="GO:0000981">
    <property type="term" value="F:DNA-binding transcription factor activity, RNA polymerase II-specific"/>
    <property type="evidence" value="ECO:0007669"/>
    <property type="project" value="TreeGrafter"/>
</dbReference>
<keyword evidence="8" id="KW-1185">Reference proteome</keyword>
<dbReference type="Pfam" id="PF20588">
    <property type="entry name" value="DMTF1_N"/>
    <property type="match status" value="1"/>
</dbReference>
<accession>A0AAN9A2K4</accession>
<dbReference type="CDD" id="cd00167">
    <property type="entry name" value="SANT"/>
    <property type="match status" value="2"/>
</dbReference>
<evidence type="ECO:0000256" key="3">
    <source>
        <dbReference type="ARBA" id="ARBA00023242"/>
    </source>
</evidence>
<feature type="region of interest" description="Disordered" evidence="4">
    <location>
        <begin position="307"/>
        <end position="330"/>
    </location>
</feature>
<gene>
    <name evidence="7" type="primary">DMTF1</name>
    <name evidence="7" type="ORF">SK128_021751</name>
</gene>
<dbReference type="InterPro" id="IPR001005">
    <property type="entry name" value="SANT/Myb"/>
</dbReference>
<dbReference type="Pfam" id="PF13921">
    <property type="entry name" value="Myb_DNA-bind_6"/>
    <property type="match status" value="2"/>
</dbReference>
<dbReference type="PROSITE" id="PS50090">
    <property type="entry name" value="MYB_LIKE"/>
    <property type="match status" value="2"/>
</dbReference>
<dbReference type="SUPFAM" id="SSF46689">
    <property type="entry name" value="Homeodomain-like"/>
    <property type="match status" value="3"/>
</dbReference>
<protein>
    <submittedName>
        <fullName evidence="7">Cyclin-D-binding Myb-like transcription factor 1</fullName>
    </submittedName>
</protein>
<feature type="domain" description="HTH myb-type" evidence="6">
    <location>
        <begin position="101"/>
        <end position="139"/>
    </location>
</feature>
<evidence type="ECO:0000313" key="7">
    <source>
        <dbReference type="EMBL" id="KAK7071934.1"/>
    </source>
</evidence>
<proteinExistence type="predicted"/>
<name>A0AAN9A2K4_HALRR</name>
<feature type="non-terminal residue" evidence="7">
    <location>
        <position position="1"/>
    </location>
</feature>
<dbReference type="SMART" id="SM00717">
    <property type="entry name" value="SANT"/>
    <property type="match status" value="4"/>
</dbReference>
<evidence type="ECO:0000256" key="1">
    <source>
        <dbReference type="ARBA" id="ARBA00004123"/>
    </source>
</evidence>
<dbReference type="PANTHER" id="PTHR46380">
    <property type="entry name" value="CYCLIN-D-BINDING MYB-LIKE TRANSCRIPTION FACTOR 1"/>
    <property type="match status" value="1"/>
</dbReference>
<dbReference type="GO" id="GO:0005634">
    <property type="term" value="C:nucleus"/>
    <property type="evidence" value="ECO:0007669"/>
    <property type="project" value="UniProtKB-SubCell"/>
</dbReference>
<dbReference type="AlphaFoldDB" id="A0AAN9A2K4"/>
<evidence type="ECO:0000259" key="6">
    <source>
        <dbReference type="PROSITE" id="PS51294"/>
    </source>
</evidence>
<feature type="domain" description="Myb-like" evidence="5">
    <location>
        <begin position="101"/>
        <end position="139"/>
    </location>
</feature>
<dbReference type="PANTHER" id="PTHR46380:SF2">
    <property type="entry name" value="CYCLIN-D-BINDING MYB-LIKE TRANSCRIPTION FACTOR 1"/>
    <property type="match status" value="1"/>
</dbReference>
<sequence length="499" mass="56624">GGSASVNQNWFTSRGDKELLRCRGHEWRQGMWTKEETELLEKNIADYCNERNLSDPGSVIFEMSKEERSGFYRYIAKGLNRPLFSIYRRVIRIYDNRNHIGKYSTEEVNKLRELRMKHGNNWQAIATHMGRSPSSVKDRCRLLNENCNRGPWMIEEEDRLAAAVYDLARVLPGEQVTSGISWGEISARVKTRSEKQCRSKWLNYLNWKRTSGVEWSKSDDIQLICRLSVCGAEQESEVDWVAMSKAWPACRSPHWLRGKWWNLKKRLPYFSEDRGSLADICQQLYNQQTLSLLQSTLVELPTIGDNSSSSVSTLQQPVEGKTQVESSDDNLSPGSFRLCIPAVNFSTIINSNMKDEDYSSKLNALIQTAVMVCSEHPVNSLVTQTNTFTTPSLTTHLSSLSTQLTSGLENCQKTETSIVENLDESMIHLSDVPGGVVGRHTLLDQGKLAYQRDIYSFCYIASPQSQSSDNTNHKVQIVSGMLFSPVLSQSIPHQCHSRD</sequence>
<feature type="compositionally biased region" description="Polar residues" evidence="4">
    <location>
        <begin position="307"/>
        <end position="316"/>
    </location>
</feature>
<evidence type="ECO:0000259" key="5">
    <source>
        <dbReference type="PROSITE" id="PS50090"/>
    </source>
</evidence>
<evidence type="ECO:0000256" key="4">
    <source>
        <dbReference type="SAM" id="MobiDB-lite"/>
    </source>
</evidence>
<comment type="caution">
    <text evidence="7">The sequence shown here is derived from an EMBL/GenBank/DDBJ whole genome shotgun (WGS) entry which is preliminary data.</text>
</comment>
<feature type="domain" description="HTH myb-type" evidence="6">
    <location>
        <begin position="144"/>
        <end position="209"/>
    </location>
</feature>
<comment type="subcellular location">
    <subcellularLocation>
        <location evidence="1">Nucleus</location>
    </subcellularLocation>
</comment>